<protein>
    <recommendedName>
        <fullName evidence="1">Reverse transcriptase domain-containing protein</fullName>
    </recommendedName>
</protein>
<accession>A0ABN9W7X8</accession>
<organism evidence="2 3">
    <name type="scientific">Prorocentrum cordatum</name>
    <dbReference type="NCBI Taxonomy" id="2364126"/>
    <lineage>
        <taxon>Eukaryota</taxon>
        <taxon>Sar</taxon>
        <taxon>Alveolata</taxon>
        <taxon>Dinophyceae</taxon>
        <taxon>Prorocentrales</taxon>
        <taxon>Prorocentraceae</taxon>
        <taxon>Prorocentrum</taxon>
    </lineage>
</organism>
<name>A0ABN9W7X8_9DINO</name>
<feature type="domain" description="Reverse transcriptase" evidence="1">
    <location>
        <begin position="1"/>
        <end position="120"/>
    </location>
</feature>
<dbReference type="InterPro" id="IPR000477">
    <property type="entry name" value="RT_dom"/>
</dbReference>
<dbReference type="EMBL" id="CAUYUJ010018124">
    <property type="protein sequence ID" value="CAK0880843.1"/>
    <property type="molecule type" value="Genomic_DNA"/>
</dbReference>
<dbReference type="PROSITE" id="PS50878">
    <property type="entry name" value="RT_POL"/>
    <property type="match status" value="1"/>
</dbReference>
<evidence type="ECO:0000259" key="1">
    <source>
        <dbReference type="PROSITE" id="PS50878"/>
    </source>
</evidence>
<comment type="caution">
    <text evidence="2">The sequence shown here is derived from an EMBL/GenBank/DDBJ whole genome shotgun (WGS) entry which is preliminary data.</text>
</comment>
<sequence>MNALDWKKTFDSINVTVLLDALRFVVYHHTVFHSESTRGQKSRTLNRRSGIGQGCPRSPFLFVMVTSLVPKNAEDKLDEASFTALAGNVVVLCTSMTPPWLDGTLVNYRMQMQQQEQKWG</sequence>
<keyword evidence="3" id="KW-1185">Reference proteome</keyword>
<reference evidence="2" key="1">
    <citation type="submission" date="2023-10" db="EMBL/GenBank/DDBJ databases">
        <authorList>
            <person name="Chen Y."/>
            <person name="Shah S."/>
            <person name="Dougan E. K."/>
            <person name="Thang M."/>
            <person name="Chan C."/>
        </authorList>
    </citation>
    <scope>NUCLEOTIDE SEQUENCE [LARGE SCALE GENOMIC DNA]</scope>
</reference>
<proteinExistence type="predicted"/>
<evidence type="ECO:0000313" key="2">
    <source>
        <dbReference type="EMBL" id="CAK0880843.1"/>
    </source>
</evidence>
<dbReference type="Proteomes" id="UP001189429">
    <property type="component" value="Unassembled WGS sequence"/>
</dbReference>
<evidence type="ECO:0000313" key="3">
    <source>
        <dbReference type="Proteomes" id="UP001189429"/>
    </source>
</evidence>
<gene>
    <name evidence="2" type="ORF">PCOR1329_LOCUS63867</name>
</gene>